<name>A0ACB7P196_9PEZI</name>
<accession>A0ACB7P196</accession>
<dbReference type="Proteomes" id="UP000724584">
    <property type="component" value="Unassembled WGS sequence"/>
</dbReference>
<gene>
    <name evidence="1" type="ORF">F5144DRAFT_493032</name>
</gene>
<evidence type="ECO:0000313" key="1">
    <source>
        <dbReference type="EMBL" id="KAH6627456.1"/>
    </source>
</evidence>
<sequence length="249" mass="28448">FPSALYVFDDVSEDVYFTDDEFPSRQCVSAKYVFYPLANASDKLLEQYPSVHHLTNRKDDPAFRAQLRRGLIALLSVLRDAAYALCREHGLRIVRIGLTIPVQWDLEFEAVYRSLVMEVFDMPNAGQIHFFTETEALSRYLYKHHGHELDPGNQHNAVLFLDFGGHNMNGCLFGVAHDHDRPDGNGFFRVGSPFGKAHANLYCHLPPLLISRPLCRCWRRIRAVGIPRRPVVFRPVLPRHGHKGSHTST</sequence>
<organism evidence="1 2">
    <name type="scientific">Chaetomium tenue</name>
    <dbReference type="NCBI Taxonomy" id="1854479"/>
    <lineage>
        <taxon>Eukaryota</taxon>
        <taxon>Fungi</taxon>
        <taxon>Dikarya</taxon>
        <taxon>Ascomycota</taxon>
        <taxon>Pezizomycotina</taxon>
        <taxon>Sordariomycetes</taxon>
        <taxon>Sordariomycetidae</taxon>
        <taxon>Sordariales</taxon>
        <taxon>Chaetomiaceae</taxon>
        <taxon>Chaetomium</taxon>
    </lineage>
</organism>
<dbReference type="EMBL" id="JAGIZQ010000005">
    <property type="protein sequence ID" value="KAH6627456.1"/>
    <property type="molecule type" value="Genomic_DNA"/>
</dbReference>
<proteinExistence type="predicted"/>
<comment type="caution">
    <text evidence="1">The sequence shown here is derived from an EMBL/GenBank/DDBJ whole genome shotgun (WGS) entry which is preliminary data.</text>
</comment>
<evidence type="ECO:0000313" key="2">
    <source>
        <dbReference type="Proteomes" id="UP000724584"/>
    </source>
</evidence>
<keyword evidence="2" id="KW-1185">Reference proteome</keyword>
<protein>
    <submittedName>
        <fullName evidence="1">Uncharacterized protein</fullName>
    </submittedName>
</protein>
<feature type="non-terminal residue" evidence="1">
    <location>
        <position position="1"/>
    </location>
</feature>
<reference evidence="1 2" key="1">
    <citation type="journal article" date="2021" name="Nat. Commun.">
        <title>Genetic determinants of endophytism in the Arabidopsis root mycobiome.</title>
        <authorList>
            <person name="Mesny F."/>
            <person name="Miyauchi S."/>
            <person name="Thiergart T."/>
            <person name="Pickel B."/>
            <person name="Atanasova L."/>
            <person name="Karlsson M."/>
            <person name="Huettel B."/>
            <person name="Barry K.W."/>
            <person name="Haridas S."/>
            <person name="Chen C."/>
            <person name="Bauer D."/>
            <person name="Andreopoulos W."/>
            <person name="Pangilinan J."/>
            <person name="LaButti K."/>
            <person name="Riley R."/>
            <person name="Lipzen A."/>
            <person name="Clum A."/>
            <person name="Drula E."/>
            <person name="Henrissat B."/>
            <person name="Kohler A."/>
            <person name="Grigoriev I.V."/>
            <person name="Martin F.M."/>
            <person name="Hacquard S."/>
        </authorList>
    </citation>
    <scope>NUCLEOTIDE SEQUENCE [LARGE SCALE GENOMIC DNA]</scope>
    <source>
        <strain evidence="1 2">MPI-SDFR-AT-0079</strain>
    </source>
</reference>